<gene>
    <name evidence="2" type="ORF">N658DRAFT_498326</name>
</gene>
<evidence type="ECO:0000313" key="3">
    <source>
        <dbReference type="Proteomes" id="UP001305647"/>
    </source>
</evidence>
<feature type="region of interest" description="Disordered" evidence="1">
    <location>
        <begin position="1"/>
        <end position="29"/>
    </location>
</feature>
<keyword evidence="3" id="KW-1185">Reference proteome</keyword>
<dbReference type="AlphaFoldDB" id="A0AAN6Q1S2"/>
<dbReference type="EMBL" id="MU863649">
    <property type="protein sequence ID" value="KAK4099406.1"/>
    <property type="molecule type" value="Genomic_DNA"/>
</dbReference>
<comment type="caution">
    <text evidence="2">The sequence shown here is derived from an EMBL/GenBank/DDBJ whole genome shotgun (WGS) entry which is preliminary data.</text>
</comment>
<reference evidence="2" key="1">
    <citation type="journal article" date="2023" name="Mol. Phylogenet. Evol.">
        <title>Genome-scale phylogeny and comparative genomics of the fungal order Sordariales.</title>
        <authorList>
            <person name="Hensen N."/>
            <person name="Bonometti L."/>
            <person name="Westerberg I."/>
            <person name="Brannstrom I.O."/>
            <person name="Guillou S."/>
            <person name="Cros-Aarteil S."/>
            <person name="Calhoun S."/>
            <person name="Haridas S."/>
            <person name="Kuo A."/>
            <person name="Mondo S."/>
            <person name="Pangilinan J."/>
            <person name="Riley R."/>
            <person name="LaButti K."/>
            <person name="Andreopoulos B."/>
            <person name="Lipzen A."/>
            <person name="Chen C."/>
            <person name="Yan M."/>
            <person name="Daum C."/>
            <person name="Ng V."/>
            <person name="Clum A."/>
            <person name="Steindorff A."/>
            <person name="Ohm R.A."/>
            <person name="Martin F."/>
            <person name="Silar P."/>
            <person name="Natvig D.O."/>
            <person name="Lalanne C."/>
            <person name="Gautier V."/>
            <person name="Ament-Velasquez S.L."/>
            <person name="Kruys A."/>
            <person name="Hutchinson M.I."/>
            <person name="Powell A.J."/>
            <person name="Barry K."/>
            <person name="Miller A.N."/>
            <person name="Grigoriev I.V."/>
            <person name="Debuchy R."/>
            <person name="Gladieux P."/>
            <person name="Hiltunen Thoren M."/>
            <person name="Johannesson H."/>
        </authorList>
    </citation>
    <scope>NUCLEOTIDE SEQUENCE</scope>
    <source>
        <strain evidence="2">CBS 757.83</strain>
    </source>
</reference>
<dbReference type="Proteomes" id="UP001305647">
    <property type="component" value="Unassembled WGS sequence"/>
</dbReference>
<proteinExistence type="predicted"/>
<protein>
    <submittedName>
        <fullName evidence="2">Uncharacterized protein</fullName>
    </submittedName>
</protein>
<reference evidence="2" key="2">
    <citation type="submission" date="2023-05" db="EMBL/GenBank/DDBJ databases">
        <authorList>
            <consortium name="Lawrence Berkeley National Laboratory"/>
            <person name="Steindorff A."/>
            <person name="Hensen N."/>
            <person name="Bonometti L."/>
            <person name="Westerberg I."/>
            <person name="Brannstrom I.O."/>
            <person name="Guillou S."/>
            <person name="Cros-Aarteil S."/>
            <person name="Calhoun S."/>
            <person name="Haridas S."/>
            <person name="Kuo A."/>
            <person name="Mondo S."/>
            <person name="Pangilinan J."/>
            <person name="Riley R."/>
            <person name="Labutti K."/>
            <person name="Andreopoulos B."/>
            <person name="Lipzen A."/>
            <person name="Chen C."/>
            <person name="Yanf M."/>
            <person name="Daum C."/>
            <person name="Ng V."/>
            <person name="Clum A."/>
            <person name="Ohm R."/>
            <person name="Martin F."/>
            <person name="Silar P."/>
            <person name="Natvig D."/>
            <person name="Lalanne C."/>
            <person name="Gautier V."/>
            <person name="Ament-Velasquez S.L."/>
            <person name="Kruys A."/>
            <person name="Hutchinson M.I."/>
            <person name="Powell A.J."/>
            <person name="Barry K."/>
            <person name="Miller A.N."/>
            <person name="Grigoriev I.V."/>
            <person name="Debuchy R."/>
            <person name="Gladieux P."/>
            <person name="Thoren M.H."/>
            <person name="Johannesson H."/>
        </authorList>
    </citation>
    <scope>NUCLEOTIDE SEQUENCE</scope>
    <source>
        <strain evidence="2">CBS 757.83</strain>
    </source>
</reference>
<evidence type="ECO:0000256" key="1">
    <source>
        <dbReference type="SAM" id="MobiDB-lite"/>
    </source>
</evidence>
<name>A0AAN6Q1S2_9PEZI</name>
<accession>A0AAN6Q1S2</accession>
<evidence type="ECO:0000313" key="2">
    <source>
        <dbReference type="EMBL" id="KAK4099406.1"/>
    </source>
</evidence>
<sequence length="240" mass="27357">MSTDPLPNLAHEHADDDVEEEWPAGPDRDPDVLDERARVLFNPSQVNPVKLVYETDSRFHANMPARYKLMFPVALPHKVNPQIPGPLYCPPDYLQFRTNLHLSVLRPLLMGALHGLLVSDAPVASALGSEYQPIPENMPPTTRSPIWPQFHGVFVDDRRTGMNLKTGYWISRGMEGHGIDAFLESEGNEVYIVQWVIYHIDWRVGEVEDGQYLPIIELRTQGEFVDGKVVFRVSEFLEWS</sequence>
<organism evidence="2 3">
    <name type="scientific">Parathielavia hyrcaniae</name>
    <dbReference type="NCBI Taxonomy" id="113614"/>
    <lineage>
        <taxon>Eukaryota</taxon>
        <taxon>Fungi</taxon>
        <taxon>Dikarya</taxon>
        <taxon>Ascomycota</taxon>
        <taxon>Pezizomycotina</taxon>
        <taxon>Sordariomycetes</taxon>
        <taxon>Sordariomycetidae</taxon>
        <taxon>Sordariales</taxon>
        <taxon>Chaetomiaceae</taxon>
        <taxon>Parathielavia</taxon>
    </lineage>
</organism>